<evidence type="ECO:0000313" key="1">
    <source>
        <dbReference type="EMBL" id="MPC16057.1"/>
    </source>
</evidence>
<name>A0A5B7D1Y6_PORTR</name>
<proteinExistence type="predicted"/>
<reference evidence="1 2" key="1">
    <citation type="submission" date="2019-05" db="EMBL/GenBank/DDBJ databases">
        <title>Another draft genome of Portunus trituberculatus and its Hox gene families provides insights of decapod evolution.</title>
        <authorList>
            <person name="Jeong J.-H."/>
            <person name="Song I."/>
            <person name="Kim S."/>
            <person name="Choi T."/>
            <person name="Kim D."/>
            <person name="Ryu S."/>
            <person name="Kim W."/>
        </authorList>
    </citation>
    <scope>NUCLEOTIDE SEQUENCE [LARGE SCALE GENOMIC DNA]</scope>
    <source>
        <tissue evidence="1">Muscle</tissue>
    </source>
</reference>
<gene>
    <name evidence="1" type="ORF">E2C01_008869</name>
</gene>
<dbReference type="OrthoDB" id="419333at2759"/>
<evidence type="ECO:0000313" key="2">
    <source>
        <dbReference type="Proteomes" id="UP000324222"/>
    </source>
</evidence>
<comment type="caution">
    <text evidence="1">The sequence shown here is derived from an EMBL/GenBank/DDBJ whole genome shotgun (WGS) entry which is preliminary data.</text>
</comment>
<sequence>MESAQHLHINKLPDMKKIQEKTNVGGAPHLRAKMMPIHRMLSPVNRPTLKPRLPFFTSKGSSCKQQCHLNMLDGSCTHPDDVNYCCDKPRQTQTQEHIDRVTARHIPHSIVGVFLLHRCGLGGEGVGQRRSQGNKGHFHGEELGDLLSEHLASILNLSLRCRSSSGSVKQTCDRIKLPNNVLNLKVPVTNSAITKAMSIGAKLVDTWLSLTNGLLVKALVPIARCISNIGDRHVQPITCYLEGINNSFRLLVSTVNYINQLRKDVARIHVNDSALEEFCKWECEVGQDDLFPFDIVKKSNGSGSDRHPGTGLA</sequence>
<organism evidence="1 2">
    <name type="scientific">Portunus trituberculatus</name>
    <name type="common">Swimming crab</name>
    <name type="synonym">Neptunus trituberculatus</name>
    <dbReference type="NCBI Taxonomy" id="210409"/>
    <lineage>
        <taxon>Eukaryota</taxon>
        <taxon>Metazoa</taxon>
        <taxon>Ecdysozoa</taxon>
        <taxon>Arthropoda</taxon>
        <taxon>Crustacea</taxon>
        <taxon>Multicrustacea</taxon>
        <taxon>Malacostraca</taxon>
        <taxon>Eumalacostraca</taxon>
        <taxon>Eucarida</taxon>
        <taxon>Decapoda</taxon>
        <taxon>Pleocyemata</taxon>
        <taxon>Brachyura</taxon>
        <taxon>Eubrachyura</taxon>
        <taxon>Portunoidea</taxon>
        <taxon>Portunidae</taxon>
        <taxon>Portuninae</taxon>
        <taxon>Portunus</taxon>
    </lineage>
</organism>
<dbReference type="EMBL" id="VSRR010000474">
    <property type="protein sequence ID" value="MPC16057.1"/>
    <property type="molecule type" value="Genomic_DNA"/>
</dbReference>
<keyword evidence="2" id="KW-1185">Reference proteome</keyword>
<accession>A0A5B7D1Y6</accession>
<dbReference type="AlphaFoldDB" id="A0A5B7D1Y6"/>
<dbReference type="Proteomes" id="UP000324222">
    <property type="component" value="Unassembled WGS sequence"/>
</dbReference>
<protein>
    <submittedName>
        <fullName evidence="1">Uncharacterized protein</fullName>
    </submittedName>
</protein>